<evidence type="ECO:0000256" key="1">
    <source>
        <dbReference type="ARBA" id="ARBA00004496"/>
    </source>
</evidence>
<reference evidence="12 13" key="1">
    <citation type="submission" date="2018-12" db="EMBL/GenBank/DDBJ databases">
        <authorList>
            <person name="Chong R.A."/>
        </authorList>
    </citation>
    <scope>NUCLEOTIDE SEQUENCE [LARGE SCALE GENOMIC DNA]</scope>
    <source>
        <strain evidence="12 13">Ahe</strain>
    </source>
</reference>
<proteinExistence type="inferred from homology"/>
<comment type="subcellular location">
    <subcellularLocation>
        <location evidence="1 10">Cytoplasm</location>
    </subcellularLocation>
</comment>
<comment type="subunit">
    <text evidence="2 10">Homodimer.</text>
</comment>
<dbReference type="InterPro" id="IPR002314">
    <property type="entry name" value="aa-tRNA-synt_IIb"/>
</dbReference>
<dbReference type="InterPro" id="IPR007214">
    <property type="entry name" value="YbaK/aa-tRNA-synth-assoc-dom"/>
</dbReference>
<dbReference type="PRINTS" id="PR01046">
    <property type="entry name" value="TRNASYNTHPRO"/>
</dbReference>
<dbReference type="InterPro" id="IPR033730">
    <property type="entry name" value="ProRS_core_prok"/>
</dbReference>
<evidence type="ECO:0000256" key="9">
    <source>
        <dbReference type="ARBA" id="ARBA00047671"/>
    </source>
</evidence>
<dbReference type="OrthoDB" id="9809052at2"/>
<dbReference type="InterPro" id="IPR002316">
    <property type="entry name" value="Pro-tRNA-ligase_IIa"/>
</dbReference>
<dbReference type="Pfam" id="PF03129">
    <property type="entry name" value="HGTP_anticodon"/>
    <property type="match status" value="1"/>
</dbReference>
<keyword evidence="6 10" id="KW-0067">ATP-binding</keyword>
<evidence type="ECO:0000256" key="2">
    <source>
        <dbReference type="ARBA" id="ARBA00011738"/>
    </source>
</evidence>
<dbReference type="InterPro" id="IPR006195">
    <property type="entry name" value="aa-tRNA-synth_II"/>
</dbReference>
<dbReference type="GO" id="GO:0004827">
    <property type="term" value="F:proline-tRNA ligase activity"/>
    <property type="evidence" value="ECO:0007669"/>
    <property type="project" value="UniProtKB-UniRule"/>
</dbReference>
<dbReference type="Pfam" id="PF00587">
    <property type="entry name" value="tRNA-synt_2b"/>
    <property type="match status" value="1"/>
</dbReference>
<reference evidence="12 13" key="2">
    <citation type="submission" date="2019-05" db="EMBL/GenBank/DDBJ databases">
        <title>Genome evolution of the obligate endosymbiont Buchnera aphidicola.</title>
        <authorList>
            <person name="Moran N.A."/>
        </authorList>
    </citation>
    <scope>NUCLEOTIDE SEQUENCE [LARGE SCALE GENOMIC DNA]</scope>
    <source>
        <strain evidence="12 13">Ahe</strain>
    </source>
</reference>
<dbReference type="HAMAP" id="MF_01569">
    <property type="entry name" value="Pro_tRNA_synth_type1"/>
    <property type="match status" value="1"/>
</dbReference>
<dbReference type="InterPro" id="IPR044140">
    <property type="entry name" value="ProRS_anticodon_short"/>
</dbReference>
<protein>
    <recommendedName>
        <fullName evidence="10">Proline--tRNA ligase</fullName>
        <ecNumber evidence="10">6.1.1.15</ecNumber>
    </recommendedName>
    <alternativeName>
        <fullName evidence="10">Prolyl-tRNA synthetase</fullName>
        <shortName evidence="10">ProRS</shortName>
    </alternativeName>
</protein>
<comment type="domain">
    <text evidence="10">Consists of three domains: the N-terminal catalytic domain, the editing domain and the C-terminal anticodon-binding domain.</text>
</comment>
<organism evidence="12 13">
    <name type="scientific">Buchnera aphidicola</name>
    <name type="common">Aphis helianthi</name>
    <dbReference type="NCBI Taxonomy" id="2315802"/>
    <lineage>
        <taxon>Bacteria</taxon>
        <taxon>Pseudomonadati</taxon>
        <taxon>Pseudomonadota</taxon>
        <taxon>Gammaproteobacteria</taxon>
        <taxon>Enterobacterales</taxon>
        <taxon>Erwiniaceae</taxon>
        <taxon>Buchnera</taxon>
    </lineage>
</organism>
<dbReference type="CDD" id="cd00861">
    <property type="entry name" value="ProRS_anticodon_short"/>
    <property type="match status" value="1"/>
</dbReference>
<dbReference type="InterPro" id="IPR004154">
    <property type="entry name" value="Anticodon-bd"/>
</dbReference>
<dbReference type="GO" id="GO:0005524">
    <property type="term" value="F:ATP binding"/>
    <property type="evidence" value="ECO:0007669"/>
    <property type="project" value="UniProtKB-UniRule"/>
</dbReference>
<dbReference type="GO" id="GO:0006433">
    <property type="term" value="P:prolyl-tRNA aminoacylation"/>
    <property type="evidence" value="ECO:0007669"/>
    <property type="project" value="UniProtKB-UniRule"/>
</dbReference>
<comment type="catalytic activity">
    <reaction evidence="9 10">
        <text>tRNA(Pro) + L-proline + ATP = L-prolyl-tRNA(Pro) + AMP + diphosphate</text>
        <dbReference type="Rhea" id="RHEA:14305"/>
        <dbReference type="Rhea" id="RHEA-COMP:9700"/>
        <dbReference type="Rhea" id="RHEA-COMP:9702"/>
        <dbReference type="ChEBI" id="CHEBI:30616"/>
        <dbReference type="ChEBI" id="CHEBI:33019"/>
        <dbReference type="ChEBI" id="CHEBI:60039"/>
        <dbReference type="ChEBI" id="CHEBI:78442"/>
        <dbReference type="ChEBI" id="CHEBI:78532"/>
        <dbReference type="ChEBI" id="CHEBI:456215"/>
        <dbReference type="EC" id="6.1.1.15"/>
    </reaction>
</comment>
<evidence type="ECO:0000256" key="6">
    <source>
        <dbReference type="ARBA" id="ARBA00022840"/>
    </source>
</evidence>
<dbReference type="EMBL" id="CP034894">
    <property type="protein sequence ID" value="QCI17067.1"/>
    <property type="molecule type" value="Genomic_DNA"/>
</dbReference>
<dbReference type="PROSITE" id="PS50862">
    <property type="entry name" value="AA_TRNA_LIGASE_II"/>
    <property type="match status" value="1"/>
</dbReference>
<dbReference type="GO" id="GO:0002161">
    <property type="term" value="F:aminoacyl-tRNA deacylase activity"/>
    <property type="evidence" value="ECO:0007669"/>
    <property type="project" value="InterPro"/>
</dbReference>
<dbReference type="EC" id="6.1.1.15" evidence="10"/>
<dbReference type="PANTHER" id="PTHR42753:SF2">
    <property type="entry name" value="PROLINE--TRNA LIGASE"/>
    <property type="match status" value="1"/>
</dbReference>
<dbReference type="SUPFAM" id="SSF55681">
    <property type="entry name" value="Class II aaRS and biotin synthetases"/>
    <property type="match status" value="1"/>
</dbReference>
<dbReference type="PANTHER" id="PTHR42753">
    <property type="entry name" value="MITOCHONDRIAL RIBOSOME PROTEIN L39/PROLYL-TRNA LIGASE FAMILY MEMBER"/>
    <property type="match status" value="1"/>
</dbReference>
<dbReference type="InterPro" id="IPR004500">
    <property type="entry name" value="Pro-tRNA-synth_IIa_bac-type"/>
</dbReference>
<dbReference type="SUPFAM" id="SSF55826">
    <property type="entry name" value="YbaK/ProRS associated domain"/>
    <property type="match status" value="1"/>
</dbReference>
<keyword evidence="4 10" id="KW-0436">Ligase</keyword>
<feature type="domain" description="Aminoacyl-transfer RNA synthetases class-II family profile" evidence="11">
    <location>
        <begin position="46"/>
        <end position="466"/>
    </location>
</feature>
<evidence type="ECO:0000256" key="10">
    <source>
        <dbReference type="HAMAP-Rule" id="MF_01569"/>
    </source>
</evidence>
<dbReference type="NCBIfam" id="TIGR00409">
    <property type="entry name" value="proS_fam_II"/>
    <property type="match status" value="1"/>
</dbReference>
<dbReference type="InterPro" id="IPR045864">
    <property type="entry name" value="aa-tRNA-synth_II/BPL/LPL"/>
</dbReference>
<keyword evidence="7 10" id="KW-0648">Protein biosynthesis</keyword>
<keyword evidence="5 10" id="KW-0547">Nucleotide-binding</keyword>
<evidence type="ECO:0000256" key="7">
    <source>
        <dbReference type="ARBA" id="ARBA00022917"/>
    </source>
</evidence>
<dbReference type="AlphaFoldDB" id="A0A4D6XPV6"/>
<comment type="function">
    <text evidence="10">Catalyzes the attachment of proline to tRNA(Pro) in a two-step reaction: proline is first activated by ATP to form Pro-AMP and then transferred to the acceptor end of tRNA(Pro). As ProRS can inadvertently accommodate and process non-cognate amino acids such as alanine and cysteine, to avoid such errors it has two additional distinct editing activities against alanine. One activity is designated as 'pretransfer' editing and involves the tRNA(Pro)-independent hydrolysis of activated Ala-AMP. The other activity is designated 'posttransfer' editing and involves deacylation of mischarged Ala-tRNA(Pro). The misacylated Cys-tRNA(Pro) is not edited by ProRS.</text>
</comment>
<dbReference type="Proteomes" id="UP000298759">
    <property type="component" value="Chromosome"/>
</dbReference>
<dbReference type="SUPFAM" id="SSF52954">
    <property type="entry name" value="Class II aaRS ABD-related"/>
    <property type="match status" value="1"/>
</dbReference>
<comment type="similarity">
    <text evidence="10">Belongs to the class-II aminoacyl-tRNA synthetase family. ProS type 1 subfamily.</text>
</comment>
<dbReference type="Gene3D" id="3.30.930.10">
    <property type="entry name" value="Bira Bifunctional Protein, Domain 2"/>
    <property type="match status" value="2"/>
</dbReference>
<evidence type="ECO:0000313" key="13">
    <source>
        <dbReference type="Proteomes" id="UP000298759"/>
    </source>
</evidence>
<accession>A0A4D6XPV6</accession>
<dbReference type="Gene3D" id="3.40.50.800">
    <property type="entry name" value="Anticodon-binding domain"/>
    <property type="match status" value="1"/>
</dbReference>
<name>A0A4D6XPV6_9GAMM</name>
<dbReference type="InterPro" id="IPR036754">
    <property type="entry name" value="YbaK/aa-tRNA-synt-asso_dom_sf"/>
</dbReference>
<evidence type="ECO:0000256" key="8">
    <source>
        <dbReference type="ARBA" id="ARBA00023146"/>
    </source>
</evidence>
<dbReference type="RefSeq" id="WP_158340000.1">
    <property type="nucleotide sequence ID" value="NZ_CP034894.1"/>
</dbReference>
<evidence type="ECO:0000256" key="4">
    <source>
        <dbReference type="ARBA" id="ARBA00022598"/>
    </source>
</evidence>
<dbReference type="Pfam" id="PF04073">
    <property type="entry name" value="tRNA_edit"/>
    <property type="match status" value="1"/>
</dbReference>
<dbReference type="InterPro" id="IPR036621">
    <property type="entry name" value="Anticodon-bd_dom_sf"/>
</dbReference>
<sequence>MRATQYLLLTLKETPHDTKIISHQLMLRSGMIRKLSSGLYIWLPTGLRVLKKINKIIINEMKKINALEISMPIIQPEKLWEKSGRLNIYGKELLQFFDRRNQKFILGPTNEEVVTHLIGNEIRSYQDLPLIIYQIQTKFRDEIRPRFGIIRSREFTMKDAYSFHINKSCLKQTYDKFYQSYINIFNTMQLQFRVVNADSGSMGGKISHEFQALSENGEDEIVFSKNTLYSSNVNTAQSIESINFFKKNNNNIHNKIKSIKSIKSIHEIQNLTKNLVKTILVRTRKNEKFSFAAVLIKSEHELNLFKLEKIDIFEKPLKLMNEEEIISSTGIQKKFLGPLNLNVPIFADVSVYYMENFTIGANINNKFFINVNWNIDIQIPTIVDIRNITENDVGPDGLKSLEIKKSIEIGHIFQLEQEYSKKMNILVKDKLGKQKNLYMGCYGIGITRIIAAIIEQNYDDKGIIWPNSIAPFQVAILPININNCQQTKRVTEELYKLIKNEKIDVILDDRNKRPGIMFNEIDLLGIPHQIIVSQRNISKNSVEYRERRNKKNILINIQDIISFLKNKLKY</sequence>
<dbReference type="GO" id="GO:0005829">
    <property type="term" value="C:cytosol"/>
    <property type="evidence" value="ECO:0007669"/>
    <property type="project" value="TreeGrafter"/>
</dbReference>
<evidence type="ECO:0000313" key="12">
    <source>
        <dbReference type="EMBL" id="QCI17067.1"/>
    </source>
</evidence>
<keyword evidence="8 10" id="KW-0030">Aminoacyl-tRNA synthetase</keyword>
<dbReference type="CDD" id="cd00779">
    <property type="entry name" value="ProRS_core_prok"/>
    <property type="match status" value="1"/>
</dbReference>
<evidence type="ECO:0000256" key="3">
    <source>
        <dbReference type="ARBA" id="ARBA00022490"/>
    </source>
</evidence>
<evidence type="ECO:0000259" key="11">
    <source>
        <dbReference type="PROSITE" id="PS50862"/>
    </source>
</evidence>
<gene>
    <name evidence="10" type="primary">proS</name>
    <name evidence="12" type="ORF">D9V62_01225</name>
</gene>
<dbReference type="InterPro" id="IPR050062">
    <property type="entry name" value="Pro-tRNA_synthetase"/>
</dbReference>
<dbReference type="NCBIfam" id="NF006625">
    <property type="entry name" value="PRK09194.1"/>
    <property type="match status" value="1"/>
</dbReference>
<keyword evidence="3 10" id="KW-0963">Cytoplasm</keyword>
<evidence type="ECO:0000256" key="5">
    <source>
        <dbReference type="ARBA" id="ARBA00022741"/>
    </source>
</evidence>
<dbReference type="InterPro" id="IPR023717">
    <property type="entry name" value="Pro-tRNA-Synthase_IIa_type1"/>
</dbReference>